<feature type="region of interest" description="Disordered" evidence="4">
    <location>
        <begin position="1628"/>
        <end position="1652"/>
    </location>
</feature>
<dbReference type="PROSITE" id="PS50075">
    <property type="entry name" value="CARRIER"/>
    <property type="match status" value="2"/>
</dbReference>
<dbReference type="PANTHER" id="PTHR45527">
    <property type="entry name" value="NONRIBOSOMAL PEPTIDE SYNTHETASE"/>
    <property type="match status" value="1"/>
</dbReference>
<proteinExistence type="predicted"/>
<dbReference type="GO" id="GO:0047527">
    <property type="term" value="F:2,3-dihydroxybenzoate-serine ligase activity"/>
    <property type="evidence" value="ECO:0007669"/>
    <property type="project" value="TreeGrafter"/>
</dbReference>
<organism evidence="6 7">
    <name type="scientific">Pseudonocardia alni</name>
    <name type="common">Amycolata alni</name>
    <dbReference type="NCBI Taxonomy" id="33907"/>
    <lineage>
        <taxon>Bacteria</taxon>
        <taxon>Bacillati</taxon>
        <taxon>Actinomycetota</taxon>
        <taxon>Actinomycetes</taxon>
        <taxon>Pseudonocardiales</taxon>
        <taxon>Pseudonocardiaceae</taxon>
        <taxon>Pseudonocardia</taxon>
    </lineage>
</organism>
<dbReference type="SMART" id="SM00824">
    <property type="entry name" value="PKS_TE"/>
    <property type="match status" value="1"/>
</dbReference>
<dbReference type="PROSITE" id="PS00012">
    <property type="entry name" value="PHOSPHOPANTETHEINE"/>
    <property type="match status" value="1"/>
</dbReference>
<dbReference type="GO" id="GO:0005829">
    <property type="term" value="C:cytosol"/>
    <property type="evidence" value="ECO:0007669"/>
    <property type="project" value="TreeGrafter"/>
</dbReference>
<dbReference type="CDD" id="cd05930">
    <property type="entry name" value="A_NRPS"/>
    <property type="match status" value="1"/>
</dbReference>
<dbReference type="InterPro" id="IPR023213">
    <property type="entry name" value="CAT-like_dom_sf"/>
</dbReference>
<dbReference type="SUPFAM" id="SSF47336">
    <property type="entry name" value="ACP-like"/>
    <property type="match status" value="2"/>
</dbReference>
<keyword evidence="7" id="KW-1185">Reference proteome</keyword>
<feature type="domain" description="Carrier" evidence="5">
    <location>
        <begin position="2013"/>
        <end position="2087"/>
    </location>
</feature>
<dbReference type="GO" id="GO:0008610">
    <property type="term" value="P:lipid biosynthetic process"/>
    <property type="evidence" value="ECO:0007669"/>
    <property type="project" value="UniProtKB-ARBA"/>
</dbReference>
<dbReference type="Gene3D" id="3.30.559.10">
    <property type="entry name" value="Chloramphenicol acetyltransferase-like domain"/>
    <property type="match status" value="2"/>
</dbReference>
<dbReference type="GO" id="GO:0031177">
    <property type="term" value="F:phosphopantetheine binding"/>
    <property type="evidence" value="ECO:0007669"/>
    <property type="project" value="InterPro"/>
</dbReference>
<dbReference type="Gene3D" id="3.40.50.12780">
    <property type="entry name" value="N-terminal domain of ligase-like"/>
    <property type="match status" value="1"/>
</dbReference>
<dbReference type="Proteomes" id="UP000549695">
    <property type="component" value="Unassembled WGS sequence"/>
</dbReference>
<dbReference type="GeneID" id="98055297"/>
<dbReference type="FunFam" id="3.30.300.30:FF:000010">
    <property type="entry name" value="Enterobactin synthetase component F"/>
    <property type="match status" value="1"/>
</dbReference>
<dbReference type="GO" id="GO:0009239">
    <property type="term" value="P:enterobactin biosynthetic process"/>
    <property type="evidence" value="ECO:0007669"/>
    <property type="project" value="TreeGrafter"/>
</dbReference>
<evidence type="ECO:0000256" key="1">
    <source>
        <dbReference type="ARBA" id="ARBA00001957"/>
    </source>
</evidence>
<dbReference type="RefSeq" id="WP_179763188.1">
    <property type="nucleotide sequence ID" value="NZ_BAAAJZ010000025.1"/>
</dbReference>
<name>A0A852W9V8_PSEA5</name>
<dbReference type="InterPro" id="IPR020806">
    <property type="entry name" value="PKS_PP-bd"/>
</dbReference>
<comment type="cofactor">
    <cofactor evidence="1">
        <name>pantetheine 4'-phosphate</name>
        <dbReference type="ChEBI" id="CHEBI:47942"/>
    </cofactor>
</comment>
<dbReference type="Gene3D" id="3.40.50.980">
    <property type="match status" value="2"/>
</dbReference>
<evidence type="ECO:0000256" key="3">
    <source>
        <dbReference type="ARBA" id="ARBA00022553"/>
    </source>
</evidence>
<dbReference type="Gene3D" id="3.30.300.30">
    <property type="match status" value="2"/>
</dbReference>
<dbReference type="Gene3D" id="3.30.559.30">
    <property type="entry name" value="Nonribosomal peptide synthetase, condensation domain"/>
    <property type="match status" value="2"/>
</dbReference>
<dbReference type="Gene3D" id="3.40.50.1820">
    <property type="entry name" value="alpha/beta hydrolase"/>
    <property type="match status" value="1"/>
</dbReference>
<dbReference type="InterPro" id="IPR000873">
    <property type="entry name" value="AMP-dep_synth/lig_dom"/>
</dbReference>
<dbReference type="InterPro" id="IPR025110">
    <property type="entry name" value="AMP-bd_C"/>
</dbReference>
<dbReference type="Pfam" id="PF00550">
    <property type="entry name" value="PP-binding"/>
    <property type="match status" value="2"/>
</dbReference>
<dbReference type="SUPFAM" id="SSF56801">
    <property type="entry name" value="Acetyl-CoA synthetase-like"/>
    <property type="match status" value="2"/>
</dbReference>
<dbReference type="InterPro" id="IPR036736">
    <property type="entry name" value="ACP-like_sf"/>
</dbReference>
<keyword evidence="2" id="KW-0596">Phosphopantetheine</keyword>
<dbReference type="SUPFAM" id="SSF53474">
    <property type="entry name" value="alpha/beta-Hydrolases"/>
    <property type="match status" value="1"/>
</dbReference>
<evidence type="ECO:0000256" key="2">
    <source>
        <dbReference type="ARBA" id="ARBA00022450"/>
    </source>
</evidence>
<dbReference type="GO" id="GO:0043041">
    <property type="term" value="P:amino acid activation for nonribosomal peptide biosynthetic process"/>
    <property type="evidence" value="ECO:0007669"/>
    <property type="project" value="TreeGrafter"/>
</dbReference>
<dbReference type="InterPro" id="IPR020845">
    <property type="entry name" value="AMP-binding_CS"/>
</dbReference>
<evidence type="ECO:0000313" key="6">
    <source>
        <dbReference type="EMBL" id="NYG05400.1"/>
    </source>
</evidence>
<feature type="domain" description="Carrier" evidence="5">
    <location>
        <begin position="980"/>
        <end position="1055"/>
    </location>
</feature>
<dbReference type="CDD" id="cd19531">
    <property type="entry name" value="LCL_NRPS-like"/>
    <property type="match status" value="2"/>
</dbReference>
<reference evidence="6 7" key="1">
    <citation type="submission" date="2020-07" db="EMBL/GenBank/DDBJ databases">
        <title>Sequencing the genomes of 1000 actinobacteria strains.</title>
        <authorList>
            <person name="Klenk H.-P."/>
        </authorList>
    </citation>
    <scope>NUCLEOTIDE SEQUENCE [LARGE SCALE GENOMIC DNA]</scope>
    <source>
        <strain evidence="6 7">DSM 44749</strain>
    </source>
</reference>
<dbReference type="SMART" id="SM00823">
    <property type="entry name" value="PKS_PP"/>
    <property type="match status" value="2"/>
</dbReference>
<protein>
    <submittedName>
        <fullName evidence="6">Amino acid adenylation domain-containing protein</fullName>
    </submittedName>
</protein>
<dbReference type="InterPro" id="IPR010071">
    <property type="entry name" value="AA_adenyl_dom"/>
</dbReference>
<dbReference type="Pfam" id="PF00668">
    <property type="entry name" value="Condensation"/>
    <property type="match status" value="2"/>
</dbReference>
<dbReference type="InterPro" id="IPR045851">
    <property type="entry name" value="AMP-bd_C_sf"/>
</dbReference>
<evidence type="ECO:0000313" key="7">
    <source>
        <dbReference type="Proteomes" id="UP000549695"/>
    </source>
</evidence>
<dbReference type="PROSITE" id="PS00455">
    <property type="entry name" value="AMP_BINDING"/>
    <property type="match status" value="1"/>
</dbReference>
<dbReference type="InterPro" id="IPR029058">
    <property type="entry name" value="AB_hydrolase_fold"/>
</dbReference>
<dbReference type="InterPro" id="IPR020802">
    <property type="entry name" value="TesA-like"/>
</dbReference>
<dbReference type="Pfam" id="PF13193">
    <property type="entry name" value="AMP-binding_C"/>
    <property type="match status" value="2"/>
</dbReference>
<dbReference type="InterPro" id="IPR009081">
    <property type="entry name" value="PP-bd_ACP"/>
</dbReference>
<accession>A0A852W9V8</accession>
<dbReference type="Pfam" id="PF00975">
    <property type="entry name" value="Thioesterase"/>
    <property type="match status" value="1"/>
</dbReference>
<dbReference type="InterPro" id="IPR042099">
    <property type="entry name" value="ANL_N_sf"/>
</dbReference>
<dbReference type="InterPro" id="IPR006162">
    <property type="entry name" value="Ppantetheine_attach_site"/>
</dbReference>
<comment type="caution">
    <text evidence="6">The sequence shown here is derived from an EMBL/GenBank/DDBJ whole genome shotgun (WGS) entry which is preliminary data.</text>
</comment>
<evidence type="ECO:0000256" key="4">
    <source>
        <dbReference type="SAM" id="MobiDB-lite"/>
    </source>
</evidence>
<dbReference type="EMBL" id="JACCCZ010000002">
    <property type="protein sequence ID" value="NYG05400.1"/>
    <property type="molecule type" value="Genomic_DNA"/>
</dbReference>
<dbReference type="SUPFAM" id="SSF52777">
    <property type="entry name" value="CoA-dependent acyltransferases"/>
    <property type="match status" value="4"/>
</dbReference>
<dbReference type="Gene3D" id="1.10.1200.10">
    <property type="entry name" value="ACP-like"/>
    <property type="match status" value="2"/>
</dbReference>
<dbReference type="Pfam" id="PF00501">
    <property type="entry name" value="AMP-binding"/>
    <property type="match status" value="2"/>
</dbReference>
<dbReference type="Gene3D" id="2.30.38.10">
    <property type="entry name" value="Luciferase, Domain 3"/>
    <property type="match status" value="1"/>
</dbReference>
<dbReference type="NCBIfam" id="TIGR01733">
    <property type="entry name" value="AA-adenyl-dom"/>
    <property type="match status" value="2"/>
</dbReference>
<keyword evidence="3" id="KW-0597">Phosphoprotein</keyword>
<dbReference type="PANTHER" id="PTHR45527:SF1">
    <property type="entry name" value="FATTY ACID SYNTHASE"/>
    <property type="match status" value="1"/>
</dbReference>
<dbReference type="GO" id="GO:0009366">
    <property type="term" value="C:enterobactin synthetase complex"/>
    <property type="evidence" value="ECO:0007669"/>
    <property type="project" value="TreeGrafter"/>
</dbReference>
<dbReference type="InterPro" id="IPR001242">
    <property type="entry name" value="Condensation_dom"/>
</dbReference>
<evidence type="ECO:0000259" key="5">
    <source>
        <dbReference type="PROSITE" id="PS50075"/>
    </source>
</evidence>
<gene>
    <name evidence="6" type="ORF">HDA37_005754</name>
</gene>
<sequence>MSMGTGVGARLRAARARLRDESAAVAGIRPGSGDPAVLSDEQRRVWLVDRISGGSPEYNVPHAVTAGVHFDPVTFRRALVATVDEHDILRTGYADRDGAPTGVLFPADTVPVTVHDLPLPDMATALERAADEADRAFDLTAGPPVRAVLWPLADGRWLVLVTVHHIAVDEVAVGLLWQELSARYRQIGEGRYRPGVARTDRVRLADVTSWERGRAADGSAALEHWAGVLAGLDAHILPTDFDRPRIIDTAGAEERFIVPAEVMASIRHLSAAQNASEFMGLLAGFAAAMSMHAGAVDIAVGTPVVGRDRPELAQVIGSFINVVVVRTMLAGAPGFGEVLRRVRDAAVDAFAHRDVPFMRVTERIAPHRSLARNPLFQTMFTVAEPATAALDVPALDSEPVSLPVRRSKVDLSVVMTVEADGSATGAIHYQTALFTPDTVAQLARTFISVLQRGGAEPERPVAEALRVAEPFSHGPVAAPEPHPLGRRILEQARRSPGDIAVAAGAAVLTYRDLDDRSAAVAAALTVAPGDVVGVCLSRSPDLVVALLAAWRSGAAYVPLDPGFGAERVRYMLGRSAVAVVLVDAATAAMIRDLGLGVRTLQLDDITAAAVDGTGALDAEPGPLAYEIYTSGSTGRPKGVRVTHAGVANFAADMLERVGLTSNDVVGAMTTVSFDIAVLELLVPLAAGARVELLSTAVTTDGAELSAQIGRAGITVLQATPAGWSALITSGWSGAPVRALCGGEALPAELARQLRSRVRRLWNVYGPTETTIWSSAHEIDTVPPGSASVPLGTPLRNTTLHVLDDRLVPLPQGAIGELHIGGVGVAAGYVGDPRATAAAFLPDPGGVPGSRRYRTGDLVRARSDGGLEFRGRNDRQVKIRGYRIEPAEIESRLASHPDVDHAAVAVRGQGLDACLVAYVVWSADGRGTWEDVRAELARFLPDYMVPSRVVEMPTLPTTPNGKIDRDALPAPVALRAGGDGGPRNPLEQRVAAVWSEVLGTPDPPIDADFFGLGGHSLKATQLAARLRAEVAAEVTAQLVFTCPTIREQAAVLAASPAPVTTERAAPPEPTPMSYAQHRLWFMEQLQPGRRDYVVTSAVQLRGRLDPTALRTALRRLTERHAILRTRFRPDPDGTVRPVADLPAPRLQTVRAGDATSAQHLLSDRLLRPFDLADGPLTRMVLVEIGNMEHVLGIAFHHAIVDGWSVRLIWAELSAHYRAARAGATDELAAAATGYADFARWERLSSITVDATTVEADLEYWRALLDGARATEIPATRTRPTEFDRRGDVVHFDLGPAAYGDVKALAAVSSTTPYVVLLAAFVVTVGLFAGERDVSIGMPINGHGRVRPEYADVIGPFVNTVVVRAVLDRSMTFEALLVALHSQMAGALAHQRAPFELVVERLQPKRDPARNPLFQIMFSLDADDHLVVDLPGLAAAPLDVSGHEVKTDLSLSLVQREGRLAGSLAFATALYHRDLVRSLADVYRQVLDALVADPTAAVTGLDLGSLDPDQPPACPRPRTLPELFAAAAAARPNAPALRHRGRTVSYRDLANRVDGAAADLAARGARPGSRIGIVLPRSVDLVVALLATLRCGAVCVPLDRRQPLARLRLLAAEARITLLLARPTDADVGSGVPVLDPTTPPARSTPAPAGPEPRDIAYLTFTSGSTGRPKAVPTTHAAAAEYLELLRADHDLGDRDVVVQMAAISFDASVRDILGPLTSGAEVVLLDDDVVGDPRAVLAEAARTGATALLSVVPSVLALLTRVAGEFSFGCRLVLTSGEVLSADTAAAAMRCWPGVRLVNQYGPTETAMTATRHPVTADDVAAGSVPVGRPLPGSTVHLLDENGRRLPPGAIGMIHVGGSRVSHGYLDQPATTAAAFVPDPFGPSGARMYRTGDLARVDRSGLLSFLGRVDDQMKIRGVRVEPGEVEAALRRMPHVHDVAVVAVAGRLVAYLTAAEEHRLEHTRADAAAQLPTHLRPDRYVVIDALPLNAHNKVDRGALAARPLPDDVVAATSTGPRTSLELELCAVWERVLGRAIGVDDDFFEWGGHSLKAVELVDAVAALVGVPLPLNVVFMHPTVAGMAAAVTDLRRNAPRSLLVPLVQRNGTRPPLVLVHPQSGDVCCYLDVARQIGVERSVYGVEAVGYSDDREPLTDLRDMAAHYVTQLRDVVPHGPYLLAGWSFGGNVAFEMAGQLRAAGERVDFLGLIDARAFGTDGLEEWYGRVPERERFGRAHGIDTAELEASERTEAVLELLTRKLTAEGKLPEYSDTNTIRRMVAVFDANGRAADTYRTGSPIDVDLHLLRATERHPTLTNPAVRPESWRGHTVGRLHTVDLPGNHHDLFSADHAATTAAALAAAIDPAADPADPAAREQGGRR</sequence>
<dbReference type="InterPro" id="IPR001031">
    <property type="entry name" value="Thioesterase"/>
</dbReference>